<comment type="caution">
    <text evidence="2">The sequence shown here is derived from an EMBL/GenBank/DDBJ whole genome shotgun (WGS) entry which is preliminary data.</text>
</comment>
<dbReference type="EMBL" id="REGN01007433">
    <property type="protein sequence ID" value="RNA06321.1"/>
    <property type="molecule type" value="Genomic_DNA"/>
</dbReference>
<dbReference type="AlphaFoldDB" id="A0A3M7Q5N6"/>
<evidence type="ECO:0000313" key="3">
    <source>
        <dbReference type="Proteomes" id="UP000276133"/>
    </source>
</evidence>
<protein>
    <submittedName>
        <fullName evidence="2">Transient receptor potential cation channel subfamily M member 2</fullName>
    </submittedName>
</protein>
<dbReference type="GO" id="GO:0005261">
    <property type="term" value="F:monoatomic cation channel activity"/>
    <property type="evidence" value="ECO:0007669"/>
    <property type="project" value="TreeGrafter"/>
</dbReference>
<dbReference type="STRING" id="10195.A0A3M7Q5N6"/>
<accession>A0A3M7Q5N6</accession>
<reference evidence="2 3" key="1">
    <citation type="journal article" date="2018" name="Sci. Rep.">
        <title>Genomic signatures of local adaptation to the degree of environmental predictability in rotifers.</title>
        <authorList>
            <person name="Franch-Gras L."/>
            <person name="Hahn C."/>
            <person name="Garcia-Roger E.M."/>
            <person name="Carmona M.J."/>
            <person name="Serra M."/>
            <person name="Gomez A."/>
        </authorList>
    </citation>
    <scope>NUCLEOTIDE SEQUENCE [LARGE SCALE GENOMIC DNA]</scope>
    <source>
        <strain evidence="2">HYR1</strain>
    </source>
</reference>
<evidence type="ECO:0000259" key="1">
    <source>
        <dbReference type="Pfam" id="PF18139"/>
    </source>
</evidence>
<feature type="domain" description="TRPM SLOG" evidence="1">
    <location>
        <begin position="97"/>
        <end position="301"/>
    </location>
</feature>
<dbReference type="OrthoDB" id="10050890at2759"/>
<dbReference type="GO" id="GO:0005886">
    <property type="term" value="C:plasma membrane"/>
    <property type="evidence" value="ECO:0007669"/>
    <property type="project" value="TreeGrafter"/>
</dbReference>
<dbReference type="GO" id="GO:0030001">
    <property type="term" value="P:metal ion transport"/>
    <property type="evidence" value="ECO:0007669"/>
    <property type="project" value="TreeGrafter"/>
</dbReference>
<dbReference type="InterPro" id="IPR050927">
    <property type="entry name" value="TRPM"/>
</dbReference>
<dbReference type="Pfam" id="PF18139">
    <property type="entry name" value="LSDAT_euk"/>
    <property type="match status" value="1"/>
</dbReference>
<proteinExistence type="predicted"/>
<name>A0A3M7Q5N6_BRAPC</name>
<keyword evidence="2" id="KW-0675">Receptor</keyword>
<keyword evidence="3" id="KW-1185">Reference proteome</keyword>
<organism evidence="2 3">
    <name type="scientific">Brachionus plicatilis</name>
    <name type="common">Marine rotifer</name>
    <name type="synonym">Brachionus muelleri</name>
    <dbReference type="NCBI Taxonomy" id="10195"/>
    <lineage>
        <taxon>Eukaryota</taxon>
        <taxon>Metazoa</taxon>
        <taxon>Spiralia</taxon>
        <taxon>Gnathifera</taxon>
        <taxon>Rotifera</taxon>
        <taxon>Eurotatoria</taxon>
        <taxon>Monogononta</taxon>
        <taxon>Pseudotrocha</taxon>
        <taxon>Ploima</taxon>
        <taxon>Brachionidae</taxon>
        <taxon>Brachionus</taxon>
    </lineage>
</organism>
<sequence length="327" mass="37043">MKFESYREVKRLKMLKNFGFSKEIKFDQITIPKLKIKKSSCAIFLAQKDDICFCGLPKIEHENSTPKKWDPEMCITENFDTDAYGEIHFQNRDNRSKYIRVGQFTNMEKMMQLLFKVWSLEPPKLIISVTGGAKDFNLKTKLKNAFKRGLVKAALSTNAWITSGGTNVGVMKYVGEAIASASLDPNRKLVVLGIANWGTLANREQLIRDRNTTSTLEYTISSTKIKNNTFLDMNHSHFVLVDNGLYGVFGGEVKFRAKLERQIANYRINNRAQIVVLVLSGGENTISTVLNSVKNGSPCVFIEILYILNIMRPNNPQKLLILPSMSI</sequence>
<gene>
    <name evidence="2" type="ORF">BpHYR1_015242</name>
</gene>
<dbReference type="InterPro" id="IPR041491">
    <property type="entry name" value="TRPM_SLOG"/>
</dbReference>
<dbReference type="Proteomes" id="UP000276133">
    <property type="component" value="Unassembled WGS sequence"/>
</dbReference>
<dbReference type="PANTHER" id="PTHR13800:SF1">
    <property type="entry name" value="TRANSIENT RECEPTOR POTENTIAL CATION CHANNEL TRPM"/>
    <property type="match status" value="1"/>
</dbReference>
<dbReference type="PANTHER" id="PTHR13800">
    <property type="entry name" value="TRANSIENT RECEPTOR POTENTIAL CATION CHANNEL, SUBFAMILY M, MEMBER 6"/>
    <property type="match status" value="1"/>
</dbReference>
<evidence type="ECO:0000313" key="2">
    <source>
        <dbReference type="EMBL" id="RNA06321.1"/>
    </source>
</evidence>